<sequence length="96" mass="11336">MGLMASNDWFSPQKVKDITRLQEFVVNLKTSTKWHFECTHDHEVSSINLPREPEAKQNQHRTSLTVSKYLITTYGYFLTRAVSQARLWTQYLDSER</sequence>
<dbReference type="EMBL" id="CAJPIN010041334">
    <property type="protein sequence ID" value="CAG2065254.1"/>
    <property type="molecule type" value="Genomic_DNA"/>
</dbReference>
<dbReference type="Proteomes" id="UP001153148">
    <property type="component" value="Unassembled WGS sequence"/>
</dbReference>
<gene>
    <name evidence="1" type="ORF">TPAB3V08_LOCUS12198</name>
</gene>
<name>A0ABN7PGL8_TIMPD</name>
<reference evidence="1" key="1">
    <citation type="submission" date="2021-03" db="EMBL/GenBank/DDBJ databases">
        <authorList>
            <person name="Tran Van P."/>
        </authorList>
    </citation>
    <scope>NUCLEOTIDE SEQUENCE</scope>
</reference>
<evidence type="ECO:0000313" key="2">
    <source>
        <dbReference type="Proteomes" id="UP001153148"/>
    </source>
</evidence>
<keyword evidence="2" id="KW-1185">Reference proteome</keyword>
<protein>
    <submittedName>
        <fullName evidence="1">Uncharacterized protein</fullName>
    </submittedName>
</protein>
<accession>A0ABN7PGL8</accession>
<evidence type="ECO:0000313" key="1">
    <source>
        <dbReference type="EMBL" id="CAG2065254.1"/>
    </source>
</evidence>
<proteinExistence type="predicted"/>
<organism evidence="1 2">
    <name type="scientific">Timema podura</name>
    <name type="common">Walking stick</name>
    <dbReference type="NCBI Taxonomy" id="61482"/>
    <lineage>
        <taxon>Eukaryota</taxon>
        <taxon>Metazoa</taxon>
        <taxon>Ecdysozoa</taxon>
        <taxon>Arthropoda</taxon>
        <taxon>Hexapoda</taxon>
        <taxon>Insecta</taxon>
        <taxon>Pterygota</taxon>
        <taxon>Neoptera</taxon>
        <taxon>Polyneoptera</taxon>
        <taxon>Phasmatodea</taxon>
        <taxon>Timematodea</taxon>
        <taxon>Timematoidea</taxon>
        <taxon>Timematidae</taxon>
        <taxon>Timema</taxon>
    </lineage>
</organism>
<comment type="caution">
    <text evidence="1">The sequence shown here is derived from an EMBL/GenBank/DDBJ whole genome shotgun (WGS) entry which is preliminary data.</text>
</comment>